<feature type="region of interest" description="Disordered" evidence="1">
    <location>
        <begin position="242"/>
        <end position="261"/>
    </location>
</feature>
<accession>T1JX91</accession>
<name>T1JX91_TETUR</name>
<keyword evidence="3" id="KW-1185">Reference proteome</keyword>
<dbReference type="AlphaFoldDB" id="T1JX91"/>
<evidence type="ECO:0000313" key="3">
    <source>
        <dbReference type="Proteomes" id="UP000015104"/>
    </source>
</evidence>
<dbReference type="HOGENOM" id="CLU_1066800_0_0_1"/>
<dbReference type="Proteomes" id="UP000015104">
    <property type="component" value="Unassembled WGS sequence"/>
</dbReference>
<evidence type="ECO:0000313" key="2">
    <source>
        <dbReference type="EnsemblMetazoa" id="tetur02g11110.1"/>
    </source>
</evidence>
<reference evidence="2" key="2">
    <citation type="submission" date="2015-06" db="UniProtKB">
        <authorList>
            <consortium name="EnsemblMetazoa"/>
        </authorList>
    </citation>
    <scope>IDENTIFICATION</scope>
</reference>
<organism evidence="2 3">
    <name type="scientific">Tetranychus urticae</name>
    <name type="common">Two-spotted spider mite</name>
    <dbReference type="NCBI Taxonomy" id="32264"/>
    <lineage>
        <taxon>Eukaryota</taxon>
        <taxon>Metazoa</taxon>
        <taxon>Ecdysozoa</taxon>
        <taxon>Arthropoda</taxon>
        <taxon>Chelicerata</taxon>
        <taxon>Arachnida</taxon>
        <taxon>Acari</taxon>
        <taxon>Acariformes</taxon>
        <taxon>Trombidiformes</taxon>
        <taxon>Prostigmata</taxon>
        <taxon>Eleutherengona</taxon>
        <taxon>Raphignathae</taxon>
        <taxon>Tetranychoidea</taxon>
        <taxon>Tetranychidae</taxon>
        <taxon>Tetranychus</taxon>
    </lineage>
</organism>
<feature type="compositionally biased region" description="Low complexity" evidence="1">
    <location>
        <begin position="117"/>
        <end position="141"/>
    </location>
</feature>
<evidence type="ECO:0000256" key="1">
    <source>
        <dbReference type="SAM" id="MobiDB-lite"/>
    </source>
</evidence>
<dbReference type="EnsemblMetazoa" id="tetur02g11110.1">
    <property type="protein sequence ID" value="tetur02g11110.1"/>
    <property type="gene ID" value="tetur02g11110"/>
</dbReference>
<reference evidence="3" key="1">
    <citation type="submission" date="2011-08" db="EMBL/GenBank/DDBJ databases">
        <authorList>
            <person name="Rombauts S."/>
        </authorList>
    </citation>
    <scope>NUCLEOTIDE SEQUENCE</scope>
    <source>
        <strain evidence="3">London</strain>
    </source>
</reference>
<dbReference type="EMBL" id="CAEY01000824">
    <property type="status" value="NOT_ANNOTATED_CDS"/>
    <property type="molecule type" value="Genomic_DNA"/>
</dbReference>
<feature type="compositionally biased region" description="Basic and acidic residues" evidence="1">
    <location>
        <begin position="242"/>
        <end position="255"/>
    </location>
</feature>
<sequence length="261" mass="29242">MISSVDTFIDIFELLYLKVSLVQGFKKYVCDFKMINQNCKPSFTLYIETNISSVFYSGLGEVSTKSPKEKELDAYKFVDEYDFAPLPLNVEKKHVKSAAKLTKQLTVANSSDTQFNSTTQSPLQTTTSSSTTTTPNSTIPIIKSSPVKLNDSVSIKQADQDKNVELKKSQTKSKHRDIPVKMRSIAFLVKNVATDYTLASFKLGSIHKSYRGKTVKITDILKTINIGRHKIGFGVQIHGLHENHEHKDDSKDSKNKTLNVV</sequence>
<protein>
    <submittedName>
        <fullName evidence="2">Uncharacterized protein</fullName>
    </submittedName>
</protein>
<proteinExistence type="predicted"/>
<feature type="region of interest" description="Disordered" evidence="1">
    <location>
        <begin position="113"/>
        <end position="141"/>
    </location>
</feature>